<gene>
    <name evidence="1" type="ORF">WKI47_24255</name>
</gene>
<dbReference type="Proteomes" id="UP001380953">
    <property type="component" value="Unassembled WGS sequence"/>
</dbReference>
<proteinExistence type="predicted"/>
<sequence length="282" mass="30695">MSERKISANGGTSVPRSRKRRRISPLTIAIWAAGLLVYLFLILPVLVIFLSAFSPQEYPQFPPEGFSVRWFEALFTNRQWHSALWNSIVLLLIVTPLTVILGTGAAYALGRLQFRGKQALQSFMLSPLMIPQVVLGIALLYELTTLGLINSIWGLVIGHIVVAFPYVIRTVGVSVSSLDPKLELASMSLGAGPVTTFRRVTLPLIRPGIVAGAIFSAVTSFGEVSISLFVSSPRTITVPVRIFGYIDQTFDPSVNAISVIFIVLAVAALIVIDRTIGLTKVM</sequence>
<evidence type="ECO:0000313" key="2">
    <source>
        <dbReference type="Proteomes" id="UP001380953"/>
    </source>
</evidence>
<protein>
    <submittedName>
        <fullName evidence="1">ABC transporter permease</fullName>
    </submittedName>
</protein>
<organism evidence="1 2">
    <name type="scientific">Saccharibacillus sacchari</name>
    <dbReference type="NCBI Taxonomy" id="456493"/>
    <lineage>
        <taxon>Bacteria</taxon>
        <taxon>Bacillati</taxon>
        <taxon>Bacillota</taxon>
        <taxon>Bacilli</taxon>
        <taxon>Bacillales</taxon>
        <taxon>Paenibacillaceae</taxon>
        <taxon>Saccharibacillus</taxon>
    </lineage>
</organism>
<dbReference type="EMBL" id="JBBKAR010000058">
    <property type="protein sequence ID" value="MEJ8307033.1"/>
    <property type="molecule type" value="Genomic_DNA"/>
</dbReference>
<comment type="caution">
    <text evidence="1">The sequence shown here is derived from an EMBL/GenBank/DDBJ whole genome shotgun (WGS) entry which is preliminary data.</text>
</comment>
<evidence type="ECO:0000313" key="1">
    <source>
        <dbReference type="EMBL" id="MEJ8307033.1"/>
    </source>
</evidence>
<reference evidence="1" key="1">
    <citation type="submission" date="2024-03" db="EMBL/GenBank/DDBJ databases">
        <title>Whole genome sequecning of epiphytes from Marcgravia umbellata leaves.</title>
        <authorList>
            <person name="Kumar G."/>
            <person name="Savka M.A."/>
        </authorList>
    </citation>
    <scope>NUCLEOTIDE SEQUENCE</scope>
    <source>
        <strain evidence="1">RIT_BL5</strain>
    </source>
</reference>
<name>A0ACC6PJC9_9BACL</name>
<keyword evidence="2" id="KW-1185">Reference proteome</keyword>
<accession>A0ACC6PJC9</accession>